<sequence>MRKIENEVVKLISMELEHVEGIYEAAQDNRIWEHMTVNLTEKSHVLEYVKDAVQKRRIGTDEAFVIIDKQTGKIIGATWFLDISENHKRLEIGSTWINHVYWRSNINTNCKYLLLKYCFEERQLNRVQIKTGHENHRSQKAIERIGAVKEGVLRNHMIRKEGTIRHTVLYSIVKEDWEVVKKNFEEKLLQSIV</sequence>
<gene>
    <name evidence="2" type="ORF">FZC74_15870</name>
</gene>
<organism evidence="2 3">
    <name type="scientific">Sutcliffiella horikoshii</name>
    <dbReference type="NCBI Taxonomy" id="79883"/>
    <lineage>
        <taxon>Bacteria</taxon>
        <taxon>Bacillati</taxon>
        <taxon>Bacillota</taxon>
        <taxon>Bacilli</taxon>
        <taxon>Bacillales</taxon>
        <taxon>Bacillaceae</taxon>
        <taxon>Sutcliffiella</taxon>
    </lineage>
</organism>
<comment type="caution">
    <text evidence="2">The sequence shown here is derived from an EMBL/GenBank/DDBJ whole genome shotgun (WGS) entry which is preliminary data.</text>
</comment>
<evidence type="ECO:0000313" key="2">
    <source>
        <dbReference type="EMBL" id="TYS57512.1"/>
    </source>
</evidence>
<dbReference type="AlphaFoldDB" id="A0AA94WKK1"/>
<dbReference type="Pfam" id="PF13302">
    <property type="entry name" value="Acetyltransf_3"/>
    <property type="match status" value="1"/>
</dbReference>
<accession>A0AA94WKK1</accession>
<feature type="domain" description="N-acetyltransferase" evidence="1">
    <location>
        <begin position="9"/>
        <end position="175"/>
    </location>
</feature>
<dbReference type="InterPro" id="IPR000182">
    <property type="entry name" value="GNAT_dom"/>
</dbReference>
<evidence type="ECO:0000259" key="1">
    <source>
        <dbReference type="PROSITE" id="PS51186"/>
    </source>
</evidence>
<dbReference type="EMBL" id="VTEU01000007">
    <property type="protein sequence ID" value="TYS57512.1"/>
    <property type="molecule type" value="Genomic_DNA"/>
</dbReference>
<dbReference type="GO" id="GO:0016747">
    <property type="term" value="F:acyltransferase activity, transferring groups other than amino-acyl groups"/>
    <property type="evidence" value="ECO:0007669"/>
    <property type="project" value="InterPro"/>
</dbReference>
<protein>
    <submittedName>
        <fullName evidence="2">GNAT family N-acetyltransferase</fullName>
    </submittedName>
</protein>
<dbReference type="RefSeq" id="WP_148966571.1">
    <property type="nucleotide sequence ID" value="NZ_VTEU01000007.1"/>
</dbReference>
<dbReference type="Proteomes" id="UP000323393">
    <property type="component" value="Unassembled WGS sequence"/>
</dbReference>
<dbReference type="InterPro" id="IPR016181">
    <property type="entry name" value="Acyl_CoA_acyltransferase"/>
</dbReference>
<dbReference type="PROSITE" id="PS51186">
    <property type="entry name" value="GNAT"/>
    <property type="match status" value="1"/>
</dbReference>
<dbReference type="Gene3D" id="3.40.630.30">
    <property type="match status" value="1"/>
</dbReference>
<proteinExistence type="predicted"/>
<evidence type="ECO:0000313" key="3">
    <source>
        <dbReference type="Proteomes" id="UP000323393"/>
    </source>
</evidence>
<name>A0AA94WKK1_9BACI</name>
<reference evidence="2 3" key="1">
    <citation type="submission" date="2019-08" db="EMBL/GenBank/DDBJ databases">
        <title>Bacillus genomes from the desert of Cuatro Cienegas, Coahuila.</title>
        <authorList>
            <person name="Olmedo-Alvarez G."/>
        </authorList>
    </citation>
    <scope>NUCLEOTIDE SEQUENCE [LARGE SCALE GENOMIC DNA]</scope>
    <source>
        <strain evidence="2 3">CH88_3T</strain>
    </source>
</reference>
<dbReference type="PANTHER" id="PTHR43610:SF1">
    <property type="entry name" value="N-ACETYLTRANSFERASE DOMAIN-CONTAINING PROTEIN"/>
    <property type="match status" value="1"/>
</dbReference>
<dbReference type="SUPFAM" id="SSF55729">
    <property type="entry name" value="Acyl-CoA N-acyltransferases (Nat)"/>
    <property type="match status" value="1"/>
</dbReference>
<dbReference type="PANTHER" id="PTHR43610">
    <property type="entry name" value="BLL6696 PROTEIN"/>
    <property type="match status" value="1"/>
</dbReference>